<dbReference type="InterPro" id="IPR011990">
    <property type="entry name" value="TPR-like_helical_dom_sf"/>
</dbReference>
<sequence>MHFRILGPVTVVGDDGAEIPLGPPRQHALLAVLLVHLGTHLSVGRLVDLLWGEAAPASAATIVHGSIAGLRRALPTGLLVTEPGGYTIRARPDQVDMPRFERLLGQARDALPADPATASAVLADALSLWRGPALAGIDAPFVAETANRLDELRCDAVEAKAETDLALGRHAHLVGELEVLVTQHPLRERLRAHLMVALYRCGRQADALATYTAARRALREELGVEPGPALRDLQRAVLQQHPSLDPPDAPRRRARLPRPLGAFVGRDRERAEVTALLDRHRLVTLLGAAGIGKTRLAIETARAVAARFPAGTWFVDLASLTTPALVTHTVADVLGLRAETGPELLDTVSAALGHRKGLLILDNCEHVVGGCRSLVEAVTAAGTEVRVLATGREALGIAGEVVCTVTPLAVPDRDASWERVAAGEAVSLFGARAATARPGFRVTEANAGLVRDICHRLDGVPLALELAASQVAALPLRRILDHLDHRSRLLDAREGAAGGRHRGLDTACDGSYNLLGAPERILFARLSVFAGGFTLDAAESVAGDAHLPGTDVVSLLSGLVARSLVQLEQVSPDRGRYRMLEPLRRYARRRLAERGEDAMMAERHARHYLAVVEDAEPWLYRAGSVRRLDRLRAEGENVRAALAWAFGQGDPELGARLAAGLWHLWDLAGARVEGLHWLDAALAVVDRSQAGLRMRLLAAATLLRLGLGELDAAHDLAREQLALARSVRDRRWEGDALTRIGMVCWARGDPAAAHAPLEQAVQALRASADRWREAIALVHLARTLRDADQLPAAEATAQTALDVARRVGEDTILGVCLDVCSTIAAQQGRFTSADELVTRALKHYRAIGYREGEASALQVTGHLALRDHPERARDSFRTAFALCTASGHRAGMATSLEGLGRTLLACGDSRRAAAFLGAAAAQRERISVPVPATARGALDTALDRLHGELGTEEFDRACRRGAQASPDDLLDWAADPVETGPAGVTVLYADADIERLSPVLDEQAWAALTRWLDRTLRSCCADHGADRVWQDEHSYAASFHDSAAALRCARGIQQLMAEHRREHGFAPRMRIGVRSGPVEVAIVESEPPVAGHG</sequence>
<evidence type="ECO:0000259" key="3">
    <source>
        <dbReference type="SMART" id="SM00862"/>
    </source>
</evidence>
<evidence type="ECO:0000313" key="5">
    <source>
        <dbReference type="EMBL" id="NKQ57809.1"/>
    </source>
</evidence>
<evidence type="ECO:0000313" key="6">
    <source>
        <dbReference type="Proteomes" id="UP000715441"/>
    </source>
</evidence>
<accession>A0ABX1JDJ1</accession>
<dbReference type="InterPro" id="IPR005158">
    <property type="entry name" value="BTAD"/>
</dbReference>
<proteinExistence type="inferred from homology"/>
<dbReference type="InterPro" id="IPR001867">
    <property type="entry name" value="OmpR/PhoB-type_DNA-bd"/>
</dbReference>
<dbReference type="Proteomes" id="UP000715441">
    <property type="component" value="Unassembled WGS sequence"/>
</dbReference>
<dbReference type="SUPFAM" id="SSF46894">
    <property type="entry name" value="C-terminal effector domain of the bipartite response regulators"/>
    <property type="match status" value="1"/>
</dbReference>
<dbReference type="Pfam" id="PF13401">
    <property type="entry name" value="AAA_22"/>
    <property type="match status" value="1"/>
</dbReference>
<name>A0ABX1JDJ1_9PSEU</name>
<protein>
    <submittedName>
        <fullName evidence="5">Tetratricopeptide repeat protein</fullName>
    </submittedName>
</protein>
<dbReference type="Gene3D" id="3.40.50.300">
    <property type="entry name" value="P-loop containing nucleotide triphosphate hydrolases"/>
    <property type="match status" value="1"/>
</dbReference>
<dbReference type="SUPFAM" id="SSF52540">
    <property type="entry name" value="P-loop containing nucleoside triphosphate hydrolases"/>
    <property type="match status" value="1"/>
</dbReference>
<evidence type="ECO:0000256" key="2">
    <source>
        <dbReference type="ARBA" id="ARBA00023125"/>
    </source>
</evidence>
<dbReference type="CDD" id="cd15831">
    <property type="entry name" value="BTAD"/>
    <property type="match status" value="1"/>
</dbReference>
<keyword evidence="6" id="KW-1185">Reference proteome</keyword>
<dbReference type="SUPFAM" id="SSF55073">
    <property type="entry name" value="Nucleotide cyclase"/>
    <property type="match status" value="1"/>
</dbReference>
<dbReference type="Pfam" id="PF25872">
    <property type="entry name" value="HTH_77"/>
    <property type="match status" value="1"/>
</dbReference>
<reference evidence="5 6" key="1">
    <citation type="submission" date="2020-04" db="EMBL/GenBank/DDBJ databases">
        <title>Novel species.</title>
        <authorList>
            <person name="Teo W.F.A."/>
            <person name="Lipun K."/>
            <person name="Srisuk N."/>
            <person name="Duangmal K."/>
        </authorList>
    </citation>
    <scope>NUCLEOTIDE SEQUENCE [LARGE SCALE GENOMIC DNA]</scope>
    <source>
        <strain evidence="5 6">K13G38</strain>
    </source>
</reference>
<dbReference type="SMART" id="SM00862">
    <property type="entry name" value="Trans_reg_C"/>
    <property type="match status" value="1"/>
</dbReference>
<dbReference type="Gene3D" id="1.10.10.10">
    <property type="entry name" value="Winged helix-like DNA-binding domain superfamily/Winged helix DNA-binding domain"/>
    <property type="match status" value="1"/>
</dbReference>
<dbReference type="PRINTS" id="PR00364">
    <property type="entry name" value="DISEASERSIST"/>
</dbReference>
<keyword evidence="2" id="KW-0238">DNA-binding</keyword>
<dbReference type="PANTHER" id="PTHR47691:SF3">
    <property type="entry name" value="HTH-TYPE TRANSCRIPTIONAL REGULATOR RV0890C-RELATED"/>
    <property type="match status" value="1"/>
</dbReference>
<comment type="caution">
    <text evidence="5">The sequence shown here is derived from an EMBL/GenBank/DDBJ whole genome shotgun (WGS) entry which is preliminary data.</text>
</comment>
<gene>
    <name evidence="5" type="ORF">HFP15_33610</name>
</gene>
<dbReference type="InterPro" id="IPR027417">
    <property type="entry name" value="P-loop_NTPase"/>
</dbReference>
<dbReference type="EMBL" id="JAAXLS010000042">
    <property type="protein sequence ID" value="NKQ57809.1"/>
    <property type="molecule type" value="Genomic_DNA"/>
</dbReference>
<feature type="domain" description="Bacterial transcriptional activator" evidence="4">
    <location>
        <begin position="95"/>
        <end position="238"/>
    </location>
</feature>
<dbReference type="InterPro" id="IPR058852">
    <property type="entry name" value="HTH_77"/>
</dbReference>
<dbReference type="InterPro" id="IPR029787">
    <property type="entry name" value="Nucleotide_cyclase"/>
</dbReference>
<organism evidence="5 6">
    <name type="scientific">Amycolatopsis acididurans</name>
    <dbReference type="NCBI Taxonomy" id="2724524"/>
    <lineage>
        <taxon>Bacteria</taxon>
        <taxon>Bacillati</taxon>
        <taxon>Actinomycetota</taxon>
        <taxon>Actinomycetes</taxon>
        <taxon>Pseudonocardiales</taxon>
        <taxon>Pseudonocardiaceae</taxon>
        <taxon>Amycolatopsis</taxon>
    </lineage>
</organism>
<dbReference type="InterPro" id="IPR049945">
    <property type="entry name" value="AAA_22"/>
</dbReference>
<evidence type="ECO:0000256" key="1">
    <source>
        <dbReference type="ARBA" id="ARBA00005820"/>
    </source>
</evidence>
<dbReference type="Pfam" id="PF13424">
    <property type="entry name" value="TPR_12"/>
    <property type="match status" value="1"/>
</dbReference>
<dbReference type="Gene3D" id="3.30.70.1230">
    <property type="entry name" value="Nucleotide cyclase"/>
    <property type="match status" value="1"/>
</dbReference>
<dbReference type="Pfam" id="PF03704">
    <property type="entry name" value="BTAD"/>
    <property type="match status" value="1"/>
</dbReference>
<dbReference type="PANTHER" id="PTHR47691">
    <property type="entry name" value="REGULATOR-RELATED"/>
    <property type="match status" value="1"/>
</dbReference>
<dbReference type="RefSeq" id="WP_168521027.1">
    <property type="nucleotide sequence ID" value="NZ_JAAXLS010000042.1"/>
</dbReference>
<evidence type="ECO:0000259" key="4">
    <source>
        <dbReference type="SMART" id="SM01043"/>
    </source>
</evidence>
<dbReference type="InterPro" id="IPR036388">
    <property type="entry name" value="WH-like_DNA-bd_sf"/>
</dbReference>
<dbReference type="SUPFAM" id="SSF48452">
    <property type="entry name" value="TPR-like"/>
    <property type="match status" value="2"/>
</dbReference>
<dbReference type="SMART" id="SM01043">
    <property type="entry name" value="BTAD"/>
    <property type="match status" value="1"/>
</dbReference>
<dbReference type="Gene3D" id="1.25.40.10">
    <property type="entry name" value="Tetratricopeptide repeat domain"/>
    <property type="match status" value="2"/>
</dbReference>
<dbReference type="InterPro" id="IPR016032">
    <property type="entry name" value="Sig_transdc_resp-reg_C-effctor"/>
</dbReference>
<comment type="similarity">
    <text evidence="1">Belongs to the AfsR/DnrI/RedD regulatory family.</text>
</comment>
<feature type="domain" description="OmpR/PhoB-type" evidence="3">
    <location>
        <begin position="16"/>
        <end position="88"/>
    </location>
</feature>